<dbReference type="InterPro" id="IPR015421">
    <property type="entry name" value="PyrdxlP-dep_Trfase_major"/>
</dbReference>
<dbReference type="InterPro" id="IPR015424">
    <property type="entry name" value="PyrdxlP-dep_Trfase"/>
</dbReference>
<dbReference type="Proteomes" id="UP000000365">
    <property type="component" value="Chromosome"/>
</dbReference>
<dbReference type="PANTHER" id="PTHR42735:SF4">
    <property type="entry name" value="PYRIDOXAL PHOSPHATE-DEPENDENT DECARBOXYLASE FAMILY PROTEIN"/>
    <property type="match status" value="1"/>
</dbReference>
<dbReference type="InterPro" id="IPR021115">
    <property type="entry name" value="Pyridoxal-P_BS"/>
</dbReference>
<name>A2SSB4_METLZ</name>
<dbReference type="GO" id="GO:0019752">
    <property type="term" value="P:carboxylic acid metabolic process"/>
    <property type="evidence" value="ECO:0007669"/>
    <property type="project" value="InterPro"/>
</dbReference>
<evidence type="ECO:0000256" key="2">
    <source>
        <dbReference type="ARBA" id="ARBA00022898"/>
    </source>
</evidence>
<reference evidence="6 7" key="1">
    <citation type="journal article" date="2009" name="Stand. Genomic Sci.">
        <title>Complete genome sequence of Methanocorpusculum labreanum type strain Z.</title>
        <authorList>
            <person name="Anderson I.J."/>
            <person name="Sieprawska-Lupa M."/>
            <person name="Goltsman E."/>
            <person name="Lapidus A."/>
            <person name="Copeland A."/>
            <person name="Glavina Del Rio T."/>
            <person name="Tice H."/>
            <person name="Dalin E."/>
            <person name="Barry K."/>
            <person name="Pitluck S."/>
            <person name="Hauser L."/>
            <person name="Land M."/>
            <person name="Lucas S."/>
            <person name="Richardson P."/>
            <person name="Whitman W.B."/>
            <person name="Kyrpides N.C."/>
        </authorList>
    </citation>
    <scope>NUCLEOTIDE SEQUENCE [LARGE SCALE GENOMIC DNA]</scope>
    <source>
        <strain evidence="7">ATCC 43576 / DSM 4855 / Z</strain>
    </source>
</reference>
<feature type="domain" description="L-tyrosine decarboxylase C-terminal" evidence="5">
    <location>
        <begin position="484"/>
        <end position="626"/>
    </location>
</feature>
<dbReference type="STRING" id="410358.Mlab_1051"/>
<dbReference type="GO" id="GO:0030170">
    <property type="term" value="F:pyridoxal phosphate binding"/>
    <property type="evidence" value="ECO:0007669"/>
    <property type="project" value="InterPro"/>
</dbReference>
<dbReference type="eggNOG" id="arCOG00027">
    <property type="taxonomic scope" value="Archaea"/>
</dbReference>
<keyword evidence="7" id="KW-1185">Reference proteome</keyword>
<dbReference type="PROSITE" id="PS00392">
    <property type="entry name" value="DDC_GAD_HDC_YDC"/>
    <property type="match status" value="1"/>
</dbReference>
<dbReference type="InterPro" id="IPR002129">
    <property type="entry name" value="PyrdxlP-dep_de-COase"/>
</dbReference>
<evidence type="ECO:0000259" key="5">
    <source>
        <dbReference type="Pfam" id="PF21391"/>
    </source>
</evidence>
<comment type="cofactor">
    <cofactor evidence="1 4">
        <name>pyridoxal 5'-phosphate</name>
        <dbReference type="ChEBI" id="CHEBI:597326"/>
    </cofactor>
</comment>
<sequence length="636" mass="71127">MTNTEKTNTSPCAAEDALKVKALFLGPKSENREYFKNMLNFLMDEHMHWRSDFHPEDRMVSTAKEMRSEEYLTTLDRTSDVLMQLSNKLKETSMPWFSSRYLGHMNSDTLMVANLAYMATILYNPNNVAYEASTATTPMEIEAGKDMATMLGFDPEQSWGHITTDGTIANYEGMWMARNLKSFPPAVKKIRPDLVPGLDDWQIMNMSTTQVLDLIGKVKEAGCFDEVRNESARGIGAGDGSLGVVLVPQSKHYSWVKAADVLGIGNKNLIQVQVNDHYHMDIDTLKSIIDDHIARKIPIMAVVAVVGTTEEGAIDEVDRIVELRAEYEKQGINFYFHIDAAYGGYSRALYLDEQNRFMEYDEVKERLSADGIFIHETEYPQREIYEAYKAIPAADSITIDPHKMGYIPYSAGGITIKDRRILDLISYFAAYVFESGEDSPTLLGSYIMEGSKAGATAAAVWATHRLIPLNVTGYGRIIGRSIEGAQMLSNALTTTKYITVNDRKFQVETLAGKPDFNIVCMAFNEVGNTDLDAMNALNEKIYNESSYVSGPVYKNDWITSKTALAREDYGDAPRNFVKRLGVPTAEWDRVGSVYVLRVCLLNPFVSHNVHFDVLWDGLLAILKEKLAAAIAGDGKC</sequence>
<dbReference type="Pfam" id="PF00282">
    <property type="entry name" value="Pyridoxal_deC"/>
    <property type="match status" value="1"/>
</dbReference>
<evidence type="ECO:0000256" key="3">
    <source>
        <dbReference type="ARBA" id="ARBA00023239"/>
    </source>
</evidence>
<dbReference type="HOGENOM" id="CLU_005446_0_1_2"/>
<dbReference type="GeneID" id="4795942"/>
<evidence type="ECO:0000256" key="4">
    <source>
        <dbReference type="PIRSR" id="PIRSR602129-50"/>
    </source>
</evidence>
<accession>A2SSB4</accession>
<keyword evidence="2 4" id="KW-0663">Pyridoxal phosphate</keyword>
<evidence type="ECO:0000256" key="1">
    <source>
        <dbReference type="ARBA" id="ARBA00001933"/>
    </source>
</evidence>
<dbReference type="EMBL" id="CP000559">
    <property type="protein sequence ID" value="ABN07220.1"/>
    <property type="molecule type" value="Genomic_DNA"/>
</dbReference>
<proteinExistence type="predicted"/>
<dbReference type="InterPro" id="IPR049373">
    <property type="entry name" value="TyrDC_C"/>
</dbReference>
<dbReference type="Pfam" id="PF21391">
    <property type="entry name" value="tyr_de_CO2_C"/>
    <property type="match status" value="1"/>
</dbReference>
<organism evidence="6 7">
    <name type="scientific">Methanocorpusculum labreanum (strain ATCC 43576 / DSM 4855 / Z)</name>
    <dbReference type="NCBI Taxonomy" id="410358"/>
    <lineage>
        <taxon>Archaea</taxon>
        <taxon>Methanobacteriati</taxon>
        <taxon>Methanobacteriota</taxon>
        <taxon>Stenosarchaea group</taxon>
        <taxon>Methanomicrobia</taxon>
        <taxon>Methanomicrobiales</taxon>
        <taxon>Methanocorpusculaceae</taxon>
        <taxon>Methanocorpusculum</taxon>
    </lineage>
</organism>
<protein>
    <submittedName>
        <fullName evidence="6">Tyrosine decarboxylase</fullName>
        <ecNumber evidence="6">4.1.1.25</ecNumber>
    </submittedName>
</protein>
<evidence type="ECO:0000313" key="6">
    <source>
        <dbReference type="EMBL" id="ABN07220.1"/>
    </source>
</evidence>
<dbReference type="EC" id="4.1.1.25" evidence="6"/>
<dbReference type="GO" id="GO:0004837">
    <property type="term" value="F:tyrosine decarboxylase activity"/>
    <property type="evidence" value="ECO:0007669"/>
    <property type="project" value="UniProtKB-EC"/>
</dbReference>
<dbReference type="RefSeq" id="WP_011833423.1">
    <property type="nucleotide sequence ID" value="NC_008942.1"/>
</dbReference>
<evidence type="ECO:0000313" key="7">
    <source>
        <dbReference type="Proteomes" id="UP000000365"/>
    </source>
</evidence>
<dbReference type="AlphaFoldDB" id="A2SSB4"/>
<dbReference type="KEGG" id="mla:Mlab_1051"/>
<gene>
    <name evidence="6" type="ordered locus">Mlab_1051</name>
</gene>
<dbReference type="OrthoDB" id="56891at2157"/>
<dbReference type="PANTHER" id="PTHR42735">
    <property type="match status" value="1"/>
</dbReference>
<feature type="modified residue" description="N6-(pyridoxal phosphate)lysine" evidence="4">
    <location>
        <position position="403"/>
    </location>
</feature>
<dbReference type="Gene3D" id="3.40.640.10">
    <property type="entry name" value="Type I PLP-dependent aspartate aminotransferase-like (Major domain)"/>
    <property type="match status" value="1"/>
</dbReference>
<dbReference type="InterPro" id="IPR050477">
    <property type="entry name" value="GrpII_AminoAcid_Decarb"/>
</dbReference>
<dbReference type="SUPFAM" id="SSF53383">
    <property type="entry name" value="PLP-dependent transferases"/>
    <property type="match status" value="1"/>
</dbReference>
<keyword evidence="3 6" id="KW-0456">Lyase</keyword>